<keyword evidence="3 7" id="KW-1133">Transmembrane helix</keyword>
<keyword evidence="9" id="KW-0282">Flagellum</keyword>
<dbReference type="GO" id="GO:0005886">
    <property type="term" value="C:plasma membrane"/>
    <property type="evidence" value="ECO:0007669"/>
    <property type="project" value="UniProtKB-SubCell"/>
</dbReference>
<evidence type="ECO:0000256" key="4">
    <source>
        <dbReference type="ARBA" id="ARBA00023136"/>
    </source>
</evidence>
<dbReference type="Proteomes" id="UP000295414">
    <property type="component" value="Unassembled WGS sequence"/>
</dbReference>
<dbReference type="PANTHER" id="PTHR38766">
    <property type="entry name" value="FLAGELLAR PROTEIN FLIO"/>
    <property type="match status" value="1"/>
</dbReference>
<proteinExistence type="inferred from homology"/>
<dbReference type="EMBL" id="SMAP01000006">
    <property type="protein sequence ID" value="TCT23261.1"/>
    <property type="molecule type" value="Genomic_DNA"/>
</dbReference>
<gene>
    <name evidence="9" type="ORF">EDC34_10681</name>
</gene>
<dbReference type="InterPro" id="IPR052205">
    <property type="entry name" value="FliO/MopB"/>
</dbReference>
<keyword evidence="5 7" id="KW-0975">Bacterial flagellum</keyword>
<evidence type="ECO:0000256" key="3">
    <source>
        <dbReference type="ARBA" id="ARBA00022989"/>
    </source>
</evidence>
<dbReference type="Pfam" id="PF04347">
    <property type="entry name" value="FliO"/>
    <property type="match status" value="1"/>
</dbReference>
<evidence type="ECO:0000313" key="9">
    <source>
        <dbReference type="EMBL" id="TCT23261.1"/>
    </source>
</evidence>
<dbReference type="GO" id="GO:0044781">
    <property type="term" value="P:bacterial-type flagellum organization"/>
    <property type="evidence" value="ECO:0007669"/>
    <property type="project" value="UniProtKB-UniRule"/>
</dbReference>
<organism evidence="9 10">
    <name type="scientific">Thermomonas haemolytica</name>
    <dbReference type="NCBI Taxonomy" id="141949"/>
    <lineage>
        <taxon>Bacteria</taxon>
        <taxon>Pseudomonadati</taxon>
        <taxon>Pseudomonadota</taxon>
        <taxon>Gammaproteobacteria</taxon>
        <taxon>Lysobacterales</taxon>
        <taxon>Lysobacteraceae</taxon>
        <taxon>Thermomonas</taxon>
    </lineage>
</organism>
<evidence type="ECO:0000256" key="8">
    <source>
        <dbReference type="SAM" id="MobiDB-lite"/>
    </source>
</evidence>
<comment type="similarity">
    <text evidence="6 7">Belongs to the FliO/MopB family.</text>
</comment>
<dbReference type="RefSeq" id="WP_114960403.1">
    <property type="nucleotide sequence ID" value="NZ_MSZW01000054.1"/>
</dbReference>
<comment type="subcellular location">
    <subcellularLocation>
        <location evidence="7">Cell membrane</location>
    </subcellularLocation>
    <subcellularLocation>
        <location evidence="7">Bacterial flagellum basal body</location>
    </subcellularLocation>
</comment>
<dbReference type="OrthoDB" id="5741235at2"/>
<sequence>MQDATPASAAQPVPAAPAATQPAVPPPRPVQTHALALQPAHAPAAPSAAGTIGGTLFALALVIGLIFGLAWLARRMPGFALARHGGLRVVTSLALGARERLLVVEVGSTQLLLSSGASGTRLLHTLEQPLPDAVPAPAAASPFAQVLAQHFRKKA</sequence>
<evidence type="ECO:0000256" key="6">
    <source>
        <dbReference type="ARBA" id="ARBA00037937"/>
    </source>
</evidence>
<dbReference type="PANTHER" id="PTHR38766:SF1">
    <property type="entry name" value="FLAGELLAR PROTEIN FLIO"/>
    <property type="match status" value="1"/>
</dbReference>
<evidence type="ECO:0000256" key="1">
    <source>
        <dbReference type="ARBA" id="ARBA00022475"/>
    </source>
</evidence>
<accession>A0A4R3N4T1</accession>
<evidence type="ECO:0000256" key="7">
    <source>
        <dbReference type="RuleBase" id="RU362064"/>
    </source>
</evidence>
<evidence type="ECO:0000313" key="10">
    <source>
        <dbReference type="Proteomes" id="UP000295414"/>
    </source>
</evidence>
<evidence type="ECO:0000256" key="5">
    <source>
        <dbReference type="ARBA" id="ARBA00023143"/>
    </source>
</evidence>
<dbReference type="AlphaFoldDB" id="A0A4R3N4T1"/>
<feature type="compositionally biased region" description="Low complexity" evidence="8">
    <location>
        <begin position="1"/>
        <end position="22"/>
    </location>
</feature>
<keyword evidence="10" id="KW-1185">Reference proteome</keyword>
<comment type="caution">
    <text evidence="9">The sequence shown here is derived from an EMBL/GenBank/DDBJ whole genome shotgun (WGS) entry which is preliminary data.</text>
</comment>
<keyword evidence="9" id="KW-0966">Cell projection</keyword>
<dbReference type="InterPro" id="IPR022781">
    <property type="entry name" value="Flagellar_biosynth_FliO"/>
</dbReference>
<dbReference type="NCBIfam" id="TIGR03500">
    <property type="entry name" value="FliO_TIGR"/>
    <property type="match status" value="1"/>
</dbReference>
<feature type="transmembrane region" description="Helical" evidence="7">
    <location>
        <begin position="52"/>
        <end position="73"/>
    </location>
</feature>
<protein>
    <recommendedName>
        <fullName evidence="7">Flagellar protein</fullName>
    </recommendedName>
</protein>
<keyword evidence="2 7" id="KW-0812">Transmembrane</keyword>
<dbReference type="GO" id="GO:0009425">
    <property type="term" value="C:bacterial-type flagellum basal body"/>
    <property type="evidence" value="ECO:0007669"/>
    <property type="project" value="UniProtKB-SubCell"/>
</dbReference>
<reference evidence="9 10" key="1">
    <citation type="submission" date="2019-03" db="EMBL/GenBank/DDBJ databases">
        <title>Genomic Encyclopedia of Type Strains, Phase IV (KMG-IV): sequencing the most valuable type-strain genomes for metagenomic binning, comparative biology and taxonomic classification.</title>
        <authorList>
            <person name="Goeker M."/>
        </authorList>
    </citation>
    <scope>NUCLEOTIDE SEQUENCE [LARGE SCALE GENOMIC DNA]</scope>
    <source>
        <strain evidence="9 10">DSM 13605</strain>
    </source>
</reference>
<evidence type="ECO:0000256" key="2">
    <source>
        <dbReference type="ARBA" id="ARBA00022692"/>
    </source>
</evidence>
<feature type="region of interest" description="Disordered" evidence="8">
    <location>
        <begin position="1"/>
        <end position="30"/>
    </location>
</feature>
<keyword evidence="9" id="KW-0969">Cilium</keyword>
<keyword evidence="4 7" id="KW-0472">Membrane</keyword>
<name>A0A4R3N4T1_9GAMM</name>
<keyword evidence="1 7" id="KW-1003">Cell membrane</keyword>